<dbReference type="KEGG" id="npy:NPRO_11080"/>
<gene>
    <name evidence="3" type="ORF">NPRO_11080</name>
</gene>
<feature type="transmembrane region" description="Helical" evidence="2">
    <location>
        <begin position="21"/>
        <end position="39"/>
    </location>
</feature>
<dbReference type="EMBL" id="AP021858">
    <property type="protein sequence ID" value="BBO23513.1"/>
    <property type="molecule type" value="Genomic_DNA"/>
</dbReference>
<keyword evidence="2" id="KW-0472">Membrane</keyword>
<sequence length="271" mass="30465">MEDIKAVDQKLFWKEATRFGRLFLSAAALFFVLGPMQWAGLPLPLVLGFSCATLVGHALFSYQASIRKRFINRRFAAHWNALSERLDLFDQVMQRVHKKHLAGIHELPRNVHSVARSLYVALRRADLITQEVSLTERGLYAQPPSWNPPAHDAQAKELYRIADKNIAEYQHHFAGVMAGVQRTEAQTAVFITTVDTLRMKILGYRLAGAAPELNSQDFLAAMQEAKMQLAAIDQALEELELTPFPKTIAVMPPEPRTDANSEATQTLDQES</sequence>
<feature type="compositionally biased region" description="Polar residues" evidence="1">
    <location>
        <begin position="258"/>
        <end position="271"/>
    </location>
</feature>
<reference evidence="3" key="1">
    <citation type="journal article" name="DNA Res.">
        <title>The physiological potential of anammox bacteria as revealed by their core genome structure.</title>
        <authorList>
            <person name="Okubo T."/>
            <person name="Toyoda A."/>
            <person name="Fukuhara K."/>
            <person name="Uchiyama I."/>
            <person name="Harigaya Y."/>
            <person name="Kuroiwa M."/>
            <person name="Suzuki T."/>
            <person name="Murakami Y."/>
            <person name="Suwa Y."/>
            <person name="Takami H."/>
        </authorList>
    </citation>
    <scope>NUCLEOTIDE SEQUENCE</scope>
    <source>
        <strain evidence="3">317325-2</strain>
    </source>
</reference>
<organism evidence="3 4">
    <name type="scientific">Candidatus Nitrosymbiomonas proteolyticus</name>
    <dbReference type="NCBI Taxonomy" id="2608984"/>
    <lineage>
        <taxon>Bacteria</taxon>
        <taxon>Bacillati</taxon>
        <taxon>Armatimonadota</taxon>
        <taxon>Armatimonadota incertae sedis</taxon>
        <taxon>Candidatus Nitrosymbiomonas</taxon>
    </lineage>
</organism>
<keyword evidence="2" id="KW-1133">Transmembrane helix</keyword>
<feature type="region of interest" description="Disordered" evidence="1">
    <location>
        <begin position="251"/>
        <end position="271"/>
    </location>
</feature>
<dbReference type="Proteomes" id="UP000662873">
    <property type="component" value="Chromosome"/>
</dbReference>
<proteinExistence type="predicted"/>
<name>A0A809R7F3_9BACT</name>
<feature type="transmembrane region" description="Helical" evidence="2">
    <location>
        <begin position="45"/>
        <end position="64"/>
    </location>
</feature>
<accession>A0A809R7F3</accession>
<evidence type="ECO:0000313" key="4">
    <source>
        <dbReference type="Proteomes" id="UP000662873"/>
    </source>
</evidence>
<protein>
    <submittedName>
        <fullName evidence="3">Uncharacterized protein</fullName>
    </submittedName>
</protein>
<evidence type="ECO:0000256" key="2">
    <source>
        <dbReference type="SAM" id="Phobius"/>
    </source>
</evidence>
<dbReference type="AlphaFoldDB" id="A0A809R7F3"/>
<evidence type="ECO:0000256" key="1">
    <source>
        <dbReference type="SAM" id="MobiDB-lite"/>
    </source>
</evidence>
<evidence type="ECO:0000313" key="3">
    <source>
        <dbReference type="EMBL" id="BBO23513.1"/>
    </source>
</evidence>
<keyword evidence="2" id="KW-0812">Transmembrane</keyword>